<proteinExistence type="predicted"/>
<dbReference type="AlphaFoldDB" id="A0A7W7S6Q3"/>
<accession>A0A7W7S6Q3</accession>
<name>A0A7W7S6Q3_9ACTN</name>
<keyword evidence="2" id="KW-1185">Reference proteome</keyword>
<evidence type="ECO:0000313" key="1">
    <source>
        <dbReference type="EMBL" id="MBB4944258.1"/>
    </source>
</evidence>
<dbReference type="EMBL" id="JACHJU010000008">
    <property type="protein sequence ID" value="MBB4944258.1"/>
    <property type="molecule type" value="Genomic_DNA"/>
</dbReference>
<evidence type="ECO:0000313" key="2">
    <source>
        <dbReference type="Proteomes" id="UP000534286"/>
    </source>
</evidence>
<gene>
    <name evidence="1" type="ORF">FHR32_008664</name>
</gene>
<sequence>MKGVQVYGGFGECRCPWSAIQWISTRFLAPCSATV</sequence>
<comment type="caution">
    <text evidence="1">The sequence shown here is derived from an EMBL/GenBank/DDBJ whole genome shotgun (WGS) entry which is preliminary data.</text>
</comment>
<protein>
    <submittedName>
        <fullName evidence="1">Uncharacterized protein</fullName>
    </submittedName>
</protein>
<dbReference type="Proteomes" id="UP000534286">
    <property type="component" value="Unassembled WGS sequence"/>
</dbReference>
<reference evidence="1 2" key="1">
    <citation type="submission" date="2020-08" db="EMBL/GenBank/DDBJ databases">
        <title>Sequencing the genomes of 1000 actinobacteria strains.</title>
        <authorList>
            <person name="Klenk H.-P."/>
        </authorList>
    </citation>
    <scope>NUCLEOTIDE SEQUENCE [LARGE SCALE GENOMIC DNA]</scope>
    <source>
        <strain evidence="1 2">DSM 43023</strain>
    </source>
</reference>
<organism evidence="1 2">
    <name type="scientific">Streptosporangium album</name>
    <dbReference type="NCBI Taxonomy" id="47479"/>
    <lineage>
        <taxon>Bacteria</taxon>
        <taxon>Bacillati</taxon>
        <taxon>Actinomycetota</taxon>
        <taxon>Actinomycetes</taxon>
        <taxon>Streptosporangiales</taxon>
        <taxon>Streptosporangiaceae</taxon>
        <taxon>Streptosporangium</taxon>
    </lineage>
</organism>